<sequence length="49" mass="5062">MRPRPGLERQGHAGPSPQGLVPARFASGAVPIMALPSEMPQPDIMGAAL</sequence>
<feature type="region of interest" description="Disordered" evidence="1">
    <location>
        <begin position="1"/>
        <end position="20"/>
    </location>
</feature>
<dbReference type="AlphaFoldDB" id="A0A1N7FSI1"/>
<feature type="compositionally biased region" description="Basic and acidic residues" evidence="1">
    <location>
        <begin position="1"/>
        <end position="11"/>
    </location>
</feature>
<evidence type="ECO:0000256" key="1">
    <source>
        <dbReference type="SAM" id="MobiDB-lite"/>
    </source>
</evidence>
<evidence type="ECO:0000313" key="2">
    <source>
        <dbReference type="EMBL" id="SIS03234.1"/>
    </source>
</evidence>
<name>A0A1N7FSI1_9RHOB</name>
<accession>A0A1N7FSI1</accession>
<keyword evidence="3" id="KW-1185">Reference proteome</keyword>
<dbReference type="STRING" id="573024.SAMN05216208_0810"/>
<proteinExistence type="predicted"/>
<organism evidence="2 3">
    <name type="scientific">Roseovarius nanhaiticus</name>
    <dbReference type="NCBI Taxonomy" id="573024"/>
    <lineage>
        <taxon>Bacteria</taxon>
        <taxon>Pseudomonadati</taxon>
        <taxon>Pseudomonadota</taxon>
        <taxon>Alphaproteobacteria</taxon>
        <taxon>Rhodobacterales</taxon>
        <taxon>Roseobacteraceae</taxon>
        <taxon>Roseovarius</taxon>
    </lineage>
</organism>
<reference evidence="2 3" key="1">
    <citation type="submission" date="2017-01" db="EMBL/GenBank/DDBJ databases">
        <authorList>
            <person name="Mah S.A."/>
            <person name="Swanson W.J."/>
            <person name="Moy G.W."/>
            <person name="Vacquier V.D."/>
        </authorList>
    </citation>
    <scope>NUCLEOTIDE SEQUENCE [LARGE SCALE GENOMIC DNA]</scope>
    <source>
        <strain evidence="2 3">DSM 29590</strain>
    </source>
</reference>
<evidence type="ECO:0000313" key="3">
    <source>
        <dbReference type="Proteomes" id="UP000186019"/>
    </source>
</evidence>
<dbReference type="Proteomes" id="UP000186019">
    <property type="component" value="Unassembled WGS sequence"/>
</dbReference>
<gene>
    <name evidence="2" type="ORF">SAMN05421666_1326</name>
</gene>
<dbReference type="EMBL" id="FTNV01000001">
    <property type="protein sequence ID" value="SIS03234.1"/>
    <property type="molecule type" value="Genomic_DNA"/>
</dbReference>
<protein>
    <submittedName>
        <fullName evidence="2">Uncharacterized protein</fullName>
    </submittedName>
</protein>